<dbReference type="STRING" id="742725.HMPREF9450_01964"/>
<name>G5HBE9_9BACT</name>
<proteinExistence type="predicted"/>
<evidence type="ECO:0000313" key="2">
    <source>
        <dbReference type="Proteomes" id="UP000006008"/>
    </source>
</evidence>
<dbReference type="EMBL" id="ADLD01000013">
    <property type="protein sequence ID" value="EHB91915.1"/>
    <property type="molecule type" value="Genomic_DNA"/>
</dbReference>
<dbReference type="AlphaFoldDB" id="G5HBE9"/>
<dbReference type="PATRIC" id="fig|742725.3.peg.2061"/>
<dbReference type="Proteomes" id="UP000006008">
    <property type="component" value="Unassembled WGS sequence"/>
</dbReference>
<sequence>MPINRDGLQSAIPLILKHMSEHYAVHVQYVFTGQYFVVAENEREARRAVLEECGLVMGGTIHSTLGDDLTDWNFDIHPETVIPKVETCNEEIK</sequence>
<reference evidence="1 2" key="1">
    <citation type="submission" date="2011-08" db="EMBL/GenBank/DDBJ databases">
        <title>The Genome Sequence of Alistipes indistinctus YIT 12060.</title>
        <authorList>
            <consortium name="The Broad Institute Genome Sequencing Platform"/>
            <person name="Earl A."/>
            <person name="Ward D."/>
            <person name="Feldgarden M."/>
            <person name="Gevers D."/>
            <person name="Morotomi M."/>
            <person name="Young S.K."/>
            <person name="Zeng Q."/>
            <person name="Gargeya S."/>
            <person name="Fitzgerald M."/>
            <person name="Haas B."/>
            <person name="Abouelleil A."/>
            <person name="Alvarado L."/>
            <person name="Arachchi H.M."/>
            <person name="Berlin A."/>
            <person name="Brown A."/>
            <person name="Chapman S.B."/>
            <person name="Chen Z."/>
            <person name="Dunbar C."/>
            <person name="Freedman E."/>
            <person name="Gearin G."/>
            <person name="Gellesch M."/>
            <person name="Goldberg J."/>
            <person name="Griggs A."/>
            <person name="Gujja S."/>
            <person name="Heiman D."/>
            <person name="Howarth C."/>
            <person name="Larson L."/>
            <person name="Lui A."/>
            <person name="MacDonald P.J.P."/>
            <person name="Montmayeur A."/>
            <person name="Murphy C."/>
            <person name="Neiman D."/>
            <person name="Pearson M."/>
            <person name="Priest M."/>
            <person name="Roberts A."/>
            <person name="Saif S."/>
            <person name="Shea T."/>
            <person name="Shenoy N."/>
            <person name="Sisk P."/>
            <person name="Stolte C."/>
            <person name="Sykes S."/>
            <person name="Wortman J."/>
            <person name="Nusbaum C."/>
            <person name="Birren B."/>
        </authorList>
    </citation>
    <scope>NUCLEOTIDE SEQUENCE [LARGE SCALE GENOMIC DNA]</scope>
    <source>
        <strain evidence="1 2">YIT 12060</strain>
    </source>
</reference>
<accession>G5HBE9</accession>
<keyword evidence="2" id="KW-1185">Reference proteome</keyword>
<comment type="caution">
    <text evidence="1">The sequence shown here is derived from an EMBL/GenBank/DDBJ whole genome shotgun (WGS) entry which is preliminary data.</text>
</comment>
<organism evidence="1 2">
    <name type="scientific">Alistipes indistinctus YIT 12060</name>
    <dbReference type="NCBI Taxonomy" id="742725"/>
    <lineage>
        <taxon>Bacteria</taxon>
        <taxon>Pseudomonadati</taxon>
        <taxon>Bacteroidota</taxon>
        <taxon>Bacteroidia</taxon>
        <taxon>Bacteroidales</taxon>
        <taxon>Rikenellaceae</taxon>
        <taxon>Alistipes</taxon>
    </lineage>
</organism>
<evidence type="ECO:0000313" key="1">
    <source>
        <dbReference type="EMBL" id="EHB91915.1"/>
    </source>
</evidence>
<gene>
    <name evidence="1" type="ORF">HMPREF9450_01964</name>
</gene>
<protein>
    <submittedName>
        <fullName evidence="1">Uncharacterized protein</fullName>
    </submittedName>
</protein>
<dbReference type="eggNOG" id="ENOG5033HEF">
    <property type="taxonomic scope" value="Bacteria"/>
</dbReference>
<dbReference type="HOGENOM" id="CLU_177771_0_0_10"/>